<feature type="signal peptide" evidence="1">
    <location>
        <begin position="1"/>
        <end position="22"/>
    </location>
</feature>
<feature type="chain" id="PRO_5012503581" evidence="1">
    <location>
        <begin position="23"/>
        <end position="168"/>
    </location>
</feature>
<sequence>MKDTLSLFYISLQALILRHILAEELYVDVLNRSNPLTRKRPKKKIIRLFSEEKLEKNLACSEQSDKSTIETLSINEEIPKKRKSENKPQGKVKKFKNDMENSISEELDISDIMSIDKNKHEHIKPIFSKKETMPQIYNKISSVKESKINAEDNIKINKIPNVMAYIVI</sequence>
<gene>
    <name evidence="2" type="ORF">SteCoe_16460</name>
</gene>
<evidence type="ECO:0000256" key="1">
    <source>
        <dbReference type="SAM" id="SignalP"/>
    </source>
</evidence>
<proteinExistence type="predicted"/>
<keyword evidence="1" id="KW-0732">Signal</keyword>
<dbReference type="Proteomes" id="UP000187209">
    <property type="component" value="Unassembled WGS sequence"/>
</dbReference>
<protein>
    <submittedName>
        <fullName evidence="2">Uncharacterized protein</fullName>
    </submittedName>
</protein>
<reference evidence="2 3" key="1">
    <citation type="submission" date="2016-11" db="EMBL/GenBank/DDBJ databases">
        <title>The macronuclear genome of Stentor coeruleus: a giant cell with tiny introns.</title>
        <authorList>
            <person name="Slabodnick M."/>
            <person name="Ruby J.G."/>
            <person name="Reiff S.B."/>
            <person name="Swart E.C."/>
            <person name="Gosai S."/>
            <person name="Prabakaran S."/>
            <person name="Witkowska E."/>
            <person name="Larue G.E."/>
            <person name="Fisher S."/>
            <person name="Freeman R.M."/>
            <person name="Gunawardena J."/>
            <person name="Chu W."/>
            <person name="Stover N.A."/>
            <person name="Gregory B.D."/>
            <person name="Nowacki M."/>
            <person name="Derisi J."/>
            <person name="Roy S.W."/>
            <person name="Marshall W.F."/>
            <person name="Sood P."/>
        </authorList>
    </citation>
    <scope>NUCLEOTIDE SEQUENCE [LARGE SCALE GENOMIC DNA]</scope>
    <source>
        <strain evidence="2">WM001</strain>
    </source>
</reference>
<evidence type="ECO:0000313" key="3">
    <source>
        <dbReference type="Proteomes" id="UP000187209"/>
    </source>
</evidence>
<organism evidence="2 3">
    <name type="scientific">Stentor coeruleus</name>
    <dbReference type="NCBI Taxonomy" id="5963"/>
    <lineage>
        <taxon>Eukaryota</taxon>
        <taxon>Sar</taxon>
        <taxon>Alveolata</taxon>
        <taxon>Ciliophora</taxon>
        <taxon>Postciliodesmatophora</taxon>
        <taxon>Heterotrichea</taxon>
        <taxon>Heterotrichida</taxon>
        <taxon>Stentoridae</taxon>
        <taxon>Stentor</taxon>
    </lineage>
</organism>
<dbReference type="EMBL" id="MPUH01000328">
    <property type="protein sequence ID" value="OMJ82755.1"/>
    <property type="molecule type" value="Genomic_DNA"/>
</dbReference>
<accession>A0A1R2C1D7</accession>
<name>A0A1R2C1D7_9CILI</name>
<evidence type="ECO:0000313" key="2">
    <source>
        <dbReference type="EMBL" id="OMJ82755.1"/>
    </source>
</evidence>
<comment type="caution">
    <text evidence="2">The sequence shown here is derived from an EMBL/GenBank/DDBJ whole genome shotgun (WGS) entry which is preliminary data.</text>
</comment>
<dbReference type="AlphaFoldDB" id="A0A1R2C1D7"/>
<keyword evidence="3" id="KW-1185">Reference proteome</keyword>